<dbReference type="NCBIfam" id="NF004638">
    <property type="entry name" value="PRK05988.1"/>
    <property type="match status" value="1"/>
</dbReference>
<dbReference type="GO" id="GO:0046872">
    <property type="term" value="F:metal ion binding"/>
    <property type="evidence" value="ECO:0007669"/>
    <property type="project" value="UniProtKB-KW"/>
</dbReference>
<dbReference type="InterPro" id="IPR041921">
    <property type="entry name" value="NuoE_N"/>
</dbReference>
<dbReference type="Gene3D" id="1.10.10.1590">
    <property type="entry name" value="NADH-quinone oxidoreductase subunit E"/>
    <property type="match status" value="1"/>
</dbReference>
<proteinExistence type="inferred from homology"/>
<comment type="cofactor">
    <cofactor evidence="6">
        <name>[2Fe-2S] cluster</name>
        <dbReference type="ChEBI" id="CHEBI:190135"/>
    </cofactor>
</comment>
<evidence type="ECO:0000256" key="3">
    <source>
        <dbReference type="ARBA" id="ARBA00022723"/>
    </source>
</evidence>
<feature type="compositionally biased region" description="Polar residues" evidence="7">
    <location>
        <begin position="1"/>
        <end position="11"/>
    </location>
</feature>
<dbReference type="AlphaFoldDB" id="A0A9W6ISN5"/>
<comment type="similarity">
    <text evidence="1">Belongs to the complex I 24 kDa subunit family.</text>
</comment>
<evidence type="ECO:0000256" key="7">
    <source>
        <dbReference type="SAM" id="MobiDB-lite"/>
    </source>
</evidence>
<dbReference type="PANTHER" id="PTHR43342">
    <property type="entry name" value="NADH-QUINONE OXIDOREDUCTASE, E SUBUNIT"/>
    <property type="match status" value="1"/>
</dbReference>
<dbReference type="Proteomes" id="UP001143400">
    <property type="component" value="Unassembled WGS sequence"/>
</dbReference>
<keyword evidence="2" id="KW-0001">2Fe-2S</keyword>
<dbReference type="InterPro" id="IPR036249">
    <property type="entry name" value="Thioredoxin-like_sf"/>
</dbReference>
<keyword evidence="3" id="KW-0479">Metal-binding</keyword>
<gene>
    <name evidence="8" type="primary">nuoE</name>
    <name evidence="8" type="ORF">GCM10008170_18200</name>
</gene>
<reference evidence="8" key="2">
    <citation type="submission" date="2023-01" db="EMBL/GenBank/DDBJ databases">
        <authorList>
            <person name="Sun Q."/>
            <person name="Evtushenko L."/>
        </authorList>
    </citation>
    <scope>NUCLEOTIDE SEQUENCE</scope>
    <source>
        <strain evidence="8">VKM B-1606</strain>
    </source>
</reference>
<evidence type="ECO:0000313" key="8">
    <source>
        <dbReference type="EMBL" id="GLK55801.1"/>
    </source>
</evidence>
<reference evidence="8" key="1">
    <citation type="journal article" date="2014" name="Int. J. Syst. Evol. Microbiol.">
        <title>Complete genome sequence of Corynebacterium casei LMG S-19264T (=DSM 44701T), isolated from a smear-ripened cheese.</title>
        <authorList>
            <consortium name="US DOE Joint Genome Institute (JGI-PGF)"/>
            <person name="Walter F."/>
            <person name="Albersmeier A."/>
            <person name="Kalinowski J."/>
            <person name="Ruckert C."/>
        </authorList>
    </citation>
    <scope>NUCLEOTIDE SEQUENCE</scope>
    <source>
        <strain evidence="8">VKM B-1606</strain>
    </source>
</reference>
<dbReference type="Gene3D" id="3.40.30.10">
    <property type="entry name" value="Glutaredoxin"/>
    <property type="match status" value="1"/>
</dbReference>
<feature type="region of interest" description="Disordered" evidence="7">
    <location>
        <begin position="1"/>
        <end position="20"/>
    </location>
</feature>
<name>A0A9W6ISN5_9HYPH</name>
<dbReference type="SUPFAM" id="SSF52833">
    <property type="entry name" value="Thioredoxin-like"/>
    <property type="match status" value="1"/>
</dbReference>
<evidence type="ECO:0000256" key="4">
    <source>
        <dbReference type="ARBA" id="ARBA00023004"/>
    </source>
</evidence>
<dbReference type="InterPro" id="IPR028431">
    <property type="entry name" value="NADP_DH_HndA-like"/>
</dbReference>
<evidence type="ECO:0000256" key="6">
    <source>
        <dbReference type="ARBA" id="ARBA00034078"/>
    </source>
</evidence>
<dbReference type="GO" id="GO:0016491">
    <property type="term" value="F:oxidoreductase activity"/>
    <property type="evidence" value="ECO:0007669"/>
    <property type="project" value="InterPro"/>
</dbReference>
<dbReference type="InterPro" id="IPR002023">
    <property type="entry name" value="NuoE-like"/>
</dbReference>
<accession>A0A9W6ISN5</accession>
<evidence type="ECO:0000313" key="9">
    <source>
        <dbReference type="Proteomes" id="UP001143400"/>
    </source>
</evidence>
<protein>
    <submittedName>
        <fullName evidence="8">NADH-quinone oxidoreductase subunit E</fullName>
    </submittedName>
</protein>
<dbReference type="PANTHER" id="PTHR43342:SF1">
    <property type="entry name" value="BIFURCATING [FEFE] HYDROGENASE GAMMA SUBUNIT"/>
    <property type="match status" value="1"/>
</dbReference>
<dbReference type="Pfam" id="PF01257">
    <property type="entry name" value="2Fe-2S_thioredx"/>
    <property type="match status" value="1"/>
</dbReference>
<dbReference type="EMBL" id="BSFF01000002">
    <property type="protein sequence ID" value="GLK55801.1"/>
    <property type="molecule type" value="Genomic_DNA"/>
</dbReference>
<keyword evidence="4" id="KW-0408">Iron</keyword>
<keyword evidence="5" id="KW-0411">Iron-sulfur</keyword>
<evidence type="ECO:0000256" key="2">
    <source>
        <dbReference type="ARBA" id="ARBA00022714"/>
    </source>
</evidence>
<dbReference type="PROSITE" id="PS01099">
    <property type="entry name" value="COMPLEX1_24K"/>
    <property type="match status" value="1"/>
</dbReference>
<sequence length="173" mass="18528">MEDARTMTTGHIVSGSRHAHEAWSPTRGREIIADHLPLEGATLPILHALQETFGYVPQDAIPLIADAMNLSRAEVHGTFTFYHDFRHEPAGKHVVKICVAEACQAAGGHVTSAKVGEALDCAYGETRADGQVTLEPIYCLGLCACAPAAMVNGRLIGRLDDEAIDEIAAEVRS</sequence>
<evidence type="ECO:0000256" key="5">
    <source>
        <dbReference type="ARBA" id="ARBA00023014"/>
    </source>
</evidence>
<evidence type="ECO:0000256" key="1">
    <source>
        <dbReference type="ARBA" id="ARBA00010643"/>
    </source>
</evidence>
<organism evidence="8 9">
    <name type="scientific">Methylopila capsulata</name>
    <dbReference type="NCBI Taxonomy" id="61654"/>
    <lineage>
        <taxon>Bacteria</taxon>
        <taxon>Pseudomonadati</taxon>
        <taxon>Pseudomonadota</taxon>
        <taxon>Alphaproteobacteria</taxon>
        <taxon>Hyphomicrobiales</taxon>
        <taxon>Methylopilaceae</taxon>
        <taxon>Methylopila</taxon>
    </lineage>
</organism>
<dbReference type="GO" id="GO:0051537">
    <property type="term" value="F:2 iron, 2 sulfur cluster binding"/>
    <property type="evidence" value="ECO:0007669"/>
    <property type="project" value="UniProtKB-KW"/>
</dbReference>
<dbReference type="CDD" id="cd03081">
    <property type="entry name" value="TRX_Fd_NuoE_FDH_gamma"/>
    <property type="match status" value="1"/>
</dbReference>
<comment type="caution">
    <text evidence="8">The sequence shown here is derived from an EMBL/GenBank/DDBJ whole genome shotgun (WGS) entry which is preliminary data.</text>
</comment>